<protein>
    <submittedName>
        <fullName evidence="1">Uncharacterized protein</fullName>
    </submittedName>
</protein>
<evidence type="ECO:0000313" key="1">
    <source>
        <dbReference type="EMBL" id="CAI6081873.1"/>
    </source>
</evidence>
<keyword evidence="2" id="KW-1185">Reference proteome</keyword>
<comment type="caution">
    <text evidence="1">The sequence shown here is derived from an EMBL/GenBank/DDBJ whole genome shotgun (WGS) entry which is preliminary data.</text>
</comment>
<accession>A0AA35PWS1</accession>
<dbReference type="EMBL" id="CABFNP030000705">
    <property type="protein sequence ID" value="CAI6081873.1"/>
    <property type="molecule type" value="Genomic_DNA"/>
</dbReference>
<gene>
    <name evidence="1" type="ORF">CCHLO57077_00004165</name>
</gene>
<proteinExistence type="predicted"/>
<reference evidence="1" key="1">
    <citation type="submission" date="2023-01" db="EMBL/GenBank/DDBJ databases">
        <authorList>
            <person name="Piombo E."/>
        </authorList>
    </citation>
    <scope>NUCLEOTIDE SEQUENCE</scope>
</reference>
<dbReference type="Proteomes" id="UP001160390">
    <property type="component" value="Unassembled WGS sequence"/>
</dbReference>
<feature type="non-terminal residue" evidence="1">
    <location>
        <position position="146"/>
    </location>
</feature>
<evidence type="ECO:0000313" key="2">
    <source>
        <dbReference type="Proteomes" id="UP001160390"/>
    </source>
</evidence>
<sequence>MHAQLPGLRTQDTFDKIEKRLKKSTETFNKRVKLIELREKLKWPFSSSETKDLLAKLSRYKETLTLAASVDANNELQLVLTKQIEQGQKIDHLDRKLDAIQACVEIPTKITLDDRKRNALDFLLKPETNPQINLDQSIKLRHSTTG</sequence>
<name>A0AA35PWS1_9HYPO</name>
<dbReference type="AlphaFoldDB" id="A0AA35PWS1"/>
<organism evidence="1 2">
    <name type="scientific">Clonostachys chloroleuca</name>
    <dbReference type="NCBI Taxonomy" id="1926264"/>
    <lineage>
        <taxon>Eukaryota</taxon>
        <taxon>Fungi</taxon>
        <taxon>Dikarya</taxon>
        <taxon>Ascomycota</taxon>
        <taxon>Pezizomycotina</taxon>
        <taxon>Sordariomycetes</taxon>
        <taxon>Hypocreomycetidae</taxon>
        <taxon>Hypocreales</taxon>
        <taxon>Bionectriaceae</taxon>
        <taxon>Clonostachys</taxon>
    </lineage>
</organism>